<gene>
    <name evidence="2" type="ORF">H0235_003052</name>
</gene>
<keyword evidence="3" id="KW-1185">Reference proteome</keyword>
<protein>
    <submittedName>
        <fullName evidence="2">Uncharacterized protein</fullName>
    </submittedName>
</protein>
<dbReference type="EMBL" id="JACSDY010000002">
    <property type="protein sequence ID" value="KAF7434861.1"/>
    <property type="molecule type" value="Genomic_DNA"/>
</dbReference>
<reference evidence="2" key="1">
    <citation type="journal article" date="2020" name="G3 (Bethesda)">
        <title>High-Quality Assemblies for Three Invasive Social Wasps from the &lt;i&gt;Vespula&lt;/i&gt; Genus.</title>
        <authorList>
            <person name="Harrop T.W.R."/>
            <person name="Guhlin J."/>
            <person name="McLaughlin G.M."/>
            <person name="Permina E."/>
            <person name="Stockwell P."/>
            <person name="Gilligan J."/>
            <person name="Le Lec M.F."/>
            <person name="Gruber M.A.M."/>
            <person name="Quinn O."/>
            <person name="Lovegrove M."/>
            <person name="Duncan E.J."/>
            <person name="Remnant E.J."/>
            <person name="Van Eeckhoven J."/>
            <person name="Graham B."/>
            <person name="Knapp R.A."/>
            <person name="Langford K.W."/>
            <person name="Kronenberg Z."/>
            <person name="Press M.O."/>
            <person name="Eacker S.M."/>
            <person name="Wilson-Rankin E.E."/>
            <person name="Purcell J."/>
            <person name="Lester P.J."/>
            <person name="Dearden P.K."/>
        </authorList>
    </citation>
    <scope>NUCLEOTIDE SEQUENCE</scope>
    <source>
        <strain evidence="2">Volc-1</strain>
    </source>
</reference>
<evidence type="ECO:0000313" key="3">
    <source>
        <dbReference type="Proteomes" id="UP000600918"/>
    </source>
</evidence>
<dbReference type="Proteomes" id="UP000600918">
    <property type="component" value="Unassembled WGS sequence"/>
</dbReference>
<proteinExistence type="predicted"/>
<dbReference type="AlphaFoldDB" id="A0A834PB68"/>
<evidence type="ECO:0000256" key="1">
    <source>
        <dbReference type="SAM" id="MobiDB-lite"/>
    </source>
</evidence>
<feature type="compositionally biased region" description="Basic and acidic residues" evidence="1">
    <location>
        <begin position="88"/>
        <end position="105"/>
    </location>
</feature>
<evidence type="ECO:0000313" key="2">
    <source>
        <dbReference type="EMBL" id="KAF7434861.1"/>
    </source>
</evidence>
<sequence length="105" mass="12202">MDQNPIEAKVPPAAHDLRRVLRFEYRLCRIVQTVCKLFLLLPYSNEINLDSISDLFFKESAFEDKTLAVTLAGRPTDVYDVRSTTRNHVSERNDEARQFASELER</sequence>
<name>A0A834PB68_VESPE</name>
<comment type="caution">
    <text evidence="2">The sequence shown here is derived from an EMBL/GenBank/DDBJ whole genome shotgun (WGS) entry which is preliminary data.</text>
</comment>
<feature type="region of interest" description="Disordered" evidence="1">
    <location>
        <begin position="83"/>
        <end position="105"/>
    </location>
</feature>
<accession>A0A834PB68</accession>
<organism evidence="2 3">
    <name type="scientific">Vespula pensylvanica</name>
    <name type="common">Western yellow jacket</name>
    <name type="synonym">Wasp</name>
    <dbReference type="NCBI Taxonomy" id="30213"/>
    <lineage>
        <taxon>Eukaryota</taxon>
        <taxon>Metazoa</taxon>
        <taxon>Ecdysozoa</taxon>
        <taxon>Arthropoda</taxon>
        <taxon>Hexapoda</taxon>
        <taxon>Insecta</taxon>
        <taxon>Pterygota</taxon>
        <taxon>Neoptera</taxon>
        <taxon>Endopterygota</taxon>
        <taxon>Hymenoptera</taxon>
        <taxon>Apocrita</taxon>
        <taxon>Aculeata</taxon>
        <taxon>Vespoidea</taxon>
        <taxon>Vespidae</taxon>
        <taxon>Vespinae</taxon>
        <taxon>Vespula</taxon>
    </lineage>
</organism>